<reference evidence="2 5" key="2">
    <citation type="journal article" date="2023" name="Microbiol. Resour. Announc.">
        <title>Whole-genome sequence of Pseudomonas yamanorum OLsAu1 isolated from the edible ectomycorrhizal mushroom Lactarius sp. section Deliciosi.</title>
        <authorList>
            <person name="Ramirez-Mendoza R."/>
            <person name="Angeles-Argaiz R.E."/>
            <person name="Hernandez-Oaxaca D."/>
            <person name="Aguirre-Beltran L."/>
            <person name="Almaraz-Suarez J."/>
            <person name="Perez-Moreno J."/>
        </authorList>
    </citation>
    <scope>NUCLEOTIDE SEQUENCE [LARGE SCALE GENOMIC DNA]</scope>
    <source>
        <strain evidence="2 5">OLsAu1</strain>
    </source>
</reference>
<dbReference type="Proteomes" id="UP001224477">
    <property type="component" value="Unassembled WGS sequence"/>
</dbReference>
<evidence type="ECO:0000313" key="2">
    <source>
        <dbReference type="EMBL" id="MDR0189783.1"/>
    </source>
</evidence>
<dbReference type="AlphaFoldDB" id="A0AAJ3H350"/>
<keyword evidence="5" id="KW-1185">Reference proteome</keyword>
<keyword evidence="1" id="KW-0812">Transmembrane</keyword>
<gene>
    <name evidence="3" type="ORF">HX826_12695</name>
    <name evidence="2" type="ORF">RCO22_12615</name>
</gene>
<reference evidence="3 4" key="1">
    <citation type="submission" date="2020-04" db="EMBL/GenBank/DDBJ databases">
        <title>Molecular characterization of pseudomonads from Agaricus bisporus reveal novel blotch 2 pathogens in Western Europe.</title>
        <authorList>
            <person name="Taparia T."/>
            <person name="Krijger M."/>
            <person name="Haynes E."/>
            <person name="Elpinstone J.G."/>
            <person name="Noble R."/>
            <person name="Van Der Wolf J."/>
        </authorList>
    </citation>
    <scope>NUCLEOTIDE SEQUENCE [LARGE SCALE GENOMIC DNA]</scope>
    <source>
        <strain evidence="3 4">IPO3753</strain>
    </source>
</reference>
<keyword evidence="1" id="KW-0472">Membrane</keyword>
<organism evidence="3 4">
    <name type="scientific">Pseudomonas yamanorum</name>
    <dbReference type="NCBI Taxonomy" id="515393"/>
    <lineage>
        <taxon>Bacteria</taxon>
        <taxon>Pseudomonadati</taxon>
        <taxon>Pseudomonadota</taxon>
        <taxon>Gammaproteobacteria</taxon>
        <taxon>Pseudomonadales</taxon>
        <taxon>Pseudomonadaceae</taxon>
        <taxon>Pseudomonas</taxon>
    </lineage>
</organism>
<comment type="caution">
    <text evidence="3">The sequence shown here is derived from an EMBL/GenBank/DDBJ whole genome shotgun (WGS) entry which is preliminary data.</text>
</comment>
<dbReference type="EMBL" id="JACAQR010000015">
    <property type="protein sequence ID" value="NWD42721.1"/>
    <property type="molecule type" value="Genomic_DNA"/>
</dbReference>
<feature type="transmembrane region" description="Helical" evidence="1">
    <location>
        <begin position="15"/>
        <end position="37"/>
    </location>
</feature>
<feature type="transmembrane region" description="Helical" evidence="1">
    <location>
        <begin position="49"/>
        <end position="69"/>
    </location>
</feature>
<dbReference type="EMBL" id="JAVGXC010000010">
    <property type="protein sequence ID" value="MDR0189783.1"/>
    <property type="molecule type" value="Genomic_DNA"/>
</dbReference>
<evidence type="ECO:0000313" key="3">
    <source>
        <dbReference type="EMBL" id="NWD42721.1"/>
    </source>
</evidence>
<keyword evidence="1" id="KW-1133">Transmembrane helix</keyword>
<evidence type="ECO:0000313" key="4">
    <source>
        <dbReference type="Proteomes" id="UP000546584"/>
    </source>
</evidence>
<name>A0AAJ3H350_9PSED</name>
<evidence type="ECO:0000313" key="5">
    <source>
        <dbReference type="Proteomes" id="UP001224477"/>
    </source>
</evidence>
<sequence length="188" mass="21534">MEYPSFENKSKKRTLLLVVCLVLGAWIAYMFWAFRIGMRTVLMPSIPEWTTYIVIGCLVGLFFAARATYYRPAVRNPNRVGESFFGGFCLGLILSLHSYDVVTYLLPGDIVQYASPYELDTPGPYVGKFGRCEAGLRIKDLKTERWVELCTTQSEFNDQRKKGMNAVWVTAHSNKIGSYIEAYEFIYK</sequence>
<dbReference type="Proteomes" id="UP000546584">
    <property type="component" value="Unassembled WGS sequence"/>
</dbReference>
<protein>
    <submittedName>
        <fullName evidence="3">Uncharacterized protein</fullName>
    </submittedName>
</protein>
<dbReference type="RefSeq" id="WP_177026103.1">
    <property type="nucleotide sequence ID" value="NZ_JACAOW010000048.1"/>
</dbReference>
<accession>A0AAJ3H350</accession>
<proteinExistence type="predicted"/>
<evidence type="ECO:0000256" key="1">
    <source>
        <dbReference type="SAM" id="Phobius"/>
    </source>
</evidence>